<protein>
    <submittedName>
        <fullName evidence="1">Glutaminyl-peptide cyclotransferase</fullName>
    </submittedName>
</protein>
<accession>A0ABW3RLI9</accession>
<evidence type="ECO:0000313" key="1">
    <source>
        <dbReference type="EMBL" id="MFD1166026.1"/>
    </source>
</evidence>
<dbReference type="Proteomes" id="UP001597205">
    <property type="component" value="Unassembled WGS sequence"/>
</dbReference>
<dbReference type="RefSeq" id="WP_380896533.1">
    <property type="nucleotide sequence ID" value="NZ_JBHTKY010000014.1"/>
</dbReference>
<dbReference type="PANTHER" id="PTHR31270">
    <property type="entry name" value="GLUTAMINYL-PEPTIDE CYCLOTRANSFERASE"/>
    <property type="match status" value="1"/>
</dbReference>
<dbReference type="Pfam" id="PF05096">
    <property type="entry name" value="Glu_cyclase_2"/>
    <property type="match status" value="1"/>
</dbReference>
<dbReference type="InterPro" id="IPR007788">
    <property type="entry name" value="QCT"/>
</dbReference>
<organism evidence="1 2">
    <name type="scientific">Sphingobacterium daejeonense</name>
    <dbReference type="NCBI Taxonomy" id="371142"/>
    <lineage>
        <taxon>Bacteria</taxon>
        <taxon>Pseudomonadati</taxon>
        <taxon>Bacteroidota</taxon>
        <taxon>Sphingobacteriia</taxon>
        <taxon>Sphingobacteriales</taxon>
        <taxon>Sphingobacteriaceae</taxon>
        <taxon>Sphingobacterium</taxon>
    </lineage>
</organism>
<keyword evidence="2" id="KW-1185">Reference proteome</keyword>
<comment type="caution">
    <text evidence="1">The sequence shown here is derived from an EMBL/GenBank/DDBJ whole genome shotgun (WGS) entry which is preliminary data.</text>
</comment>
<name>A0ABW3RLI9_9SPHI</name>
<proteinExistence type="predicted"/>
<sequence length="236" mass="26736">MAPKAYSFEVLNVYPHDPAAFTQGLYYDNGTLYETTGRLGESTLRKVDLATGEVLERADMAGDEFGEGMTVVGDRMYVLTWENNRGHIYDKRSFKQLGSFDYQKSTKGWGLTHDGNRFIKSDGTSRLYFLDPENLTETGSIEVFDDNGSVDSINELEFIDGKVYANLYHGDRDEIVIINPETGVIEGKINFVGLYDGKRAPYDNEMNGIAYKPDTKTLLLTGKLWSKLYEVRLKER</sequence>
<dbReference type="EMBL" id="JBHTKY010000014">
    <property type="protein sequence ID" value="MFD1166026.1"/>
    <property type="molecule type" value="Genomic_DNA"/>
</dbReference>
<reference evidence="2" key="1">
    <citation type="journal article" date="2019" name="Int. J. Syst. Evol. Microbiol.">
        <title>The Global Catalogue of Microorganisms (GCM) 10K type strain sequencing project: providing services to taxonomists for standard genome sequencing and annotation.</title>
        <authorList>
            <consortium name="The Broad Institute Genomics Platform"/>
            <consortium name="The Broad Institute Genome Sequencing Center for Infectious Disease"/>
            <person name="Wu L."/>
            <person name="Ma J."/>
        </authorList>
    </citation>
    <scope>NUCLEOTIDE SEQUENCE [LARGE SCALE GENOMIC DNA]</scope>
    <source>
        <strain evidence="2">CCUG 52468</strain>
    </source>
</reference>
<gene>
    <name evidence="1" type="ORF">ACFQ2C_10465</name>
</gene>
<dbReference type="PANTHER" id="PTHR31270:SF1">
    <property type="entry name" value="GLUTAMINYL-PEPTIDE CYCLOTRANSFERASE"/>
    <property type="match status" value="1"/>
</dbReference>
<dbReference type="SUPFAM" id="SSF50969">
    <property type="entry name" value="YVTN repeat-like/Quinoprotein amine dehydrogenase"/>
    <property type="match status" value="1"/>
</dbReference>
<dbReference type="InterPro" id="IPR015943">
    <property type="entry name" value="WD40/YVTN_repeat-like_dom_sf"/>
</dbReference>
<dbReference type="Gene3D" id="2.130.10.10">
    <property type="entry name" value="YVTN repeat-like/Quinoprotein amine dehydrogenase"/>
    <property type="match status" value="1"/>
</dbReference>
<dbReference type="InterPro" id="IPR011044">
    <property type="entry name" value="Quino_amine_DH_bsu"/>
</dbReference>
<evidence type="ECO:0000313" key="2">
    <source>
        <dbReference type="Proteomes" id="UP001597205"/>
    </source>
</evidence>